<feature type="transmembrane region" description="Helical" evidence="16">
    <location>
        <begin position="2829"/>
        <end position="2847"/>
    </location>
</feature>
<dbReference type="InterPro" id="IPR059000">
    <property type="entry name" value="ATPase_P-type_domA"/>
</dbReference>
<dbReference type="Pfam" id="PF00618">
    <property type="entry name" value="RasGEF_N"/>
    <property type="match status" value="1"/>
</dbReference>
<feature type="domain" description="N-terminal Ras-GEF" evidence="20">
    <location>
        <begin position="594"/>
        <end position="739"/>
    </location>
</feature>
<keyword evidence="6" id="KW-0479">Metal-binding</keyword>
<evidence type="ECO:0000259" key="19">
    <source>
        <dbReference type="PROSITE" id="PS50010"/>
    </source>
</evidence>
<dbReference type="InterPro" id="IPR019804">
    <property type="entry name" value="Ras_G-nucl-exch_fac_CS"/>
</dbReference>
<dbReference type="InterPro" id="IPR035899">
    <property type="entry name" value="DBL_dom_sf"/>
</dbReference>
<dbReference type="InterPro" id="IPR018303">
    <property type="entry name" value="ATPase_P-typ_P_site"/>
</dbReference>
<keyword evidence="22" id="KW-1185">Reference proteome</keyword>
<evidence type="ECO:0000256" key="7">
    <source>
        <dbReference type="ARBA" id="ARBA00022741"/>
    </source>
</evidence>
<dbReference type="InterPro" id="IPR008250">
    <property type="entry name" value="ATPase_P-typ_transduc_dom_A_sf"/>
</dbReference>
<dbReference type="PANTHER" id="PTHR45630:SF8">
    <property type="entry name" value="CATION-TRANSPORTING ATPASE"/>
    <property type="match status" value="1"/>
</dbReference>
<dbReference type="Pfam" id="PF00621">
    <property type="entry name" value="RhoGEF"/>
    <property type="match status" value="1"/>
</dbReference>
<dbReference type="SUPFAM" id="SSF81660">
    <property type="entry name" value="Metal cation-transporting ATPase, ATP-binding domain N"/>
    <property type="match status" value="2"/>
</dbReference>
<dbReference type="SFLD" id="SFLDF00027">
    <property type="entry name" value="p-type_atpase"/>
    <property type="match status" value="2"/>
</dbReference>
<dbReference type="PRINTS" id="PR00119">
    <property type="entry name" value="CATATPASE"/>
</dbReference>
<dbReference type="InterPro" id="IPR023299">
    <property type="entry name" value="ATPase_P-typ_cyto_dom_N"/>
</dbReference>
<dbReference type="SFLD" id="SFLDG00002">
    <property type="entry name" value="C1.7:_P-type_atpase_like"/>
    <property type="match status" value="2"/>
</dbReference>
<proteinExistence type="inferred from homology"/>
<dbReference type="InterPro" id="IPR055251">
    <property type="entry name" value="SOS1_NGEF_PH"/>
</dbReference>
<evidence type="ECO:0000256" key="2">
    <source>
        <dbReference type="ARBA" id="ARBA00006000"/>
    </source>
</evidence>
<accession>A0AAN7P0X0</accession>
<dbReference type="InterPro" id="IPR023298">
    <property type="entry name" value="ATPase_P-typ_TM_dom_sf"/>
</dbReference>
<feature type="compositionally biased region" description="Pro residues" evidence="15">
    <location>
        <begin position="1132"/>
        <end position="1143"/>
    </location>
</feature>
<comment type="caution">
    <text evidence="21">The sequence shown here is derived from an EMBL/GenBank/DDBJ whole genome shotgun (WGS) entry which is preliminary data.</text>
</comment>
<feature type="domain" description="Ras-GEF" evidence="18">
    <location>
        <begin position="775"/>
        <end position="1010"/>
    </location>
</feature>
<dbReference type="Gene3D" id="2.70.150.10">
    <property type="entry name" value="Calcium-transporting ATPase, cytoplasmic transduction domain A"/>
    <property type="match status" value="2"/>
</dbReference>
<feature type="transmembrane region" description="Helical" evidence="16">
    <location>
        <begin position="1407"/>
        <end position="1427"/>
    </location>
</feature>
<feature type="compositionally biased region" description="Polar residues" evidence="15">
    <location>
        <begin position="1251"/>
        <end position="1275"/>
    </location>
</feature>
<dbReference type="InterPro" id="IPR044492">
    <property type="entry name" value="P_typ_ATPase_HD_dom"/>
</dbReference>
<evidence type="ECO:0000256" key="14">
    <source>
        <dbReference type="PROSITE-ProRule" id="PRU00168"/>
    </source>
</evidence>
<feature type="transmembrane region" description="Helical" evidence="16">
    <location>
        <begin position="1577"/>
        <end position="1594"/>
    </location>
</feature>
<dbReference type="EMBL" id="JARPUR010000004">
    <property type="protein sequence ID" value="KAK4877900.1"/>
    <property type="molecule type" value="Genomic_DNA"/>
</dbReference>
<evidence type="ECO:0000259" key="17">
    <source>
        <dbReference type="PROSITE" id="PS50003"/>
    </source>
</evidence>
<protein>
    <recommendedName>
        <fullName evidence="23">Cation-transporting ATPase</fullName>
    </recommendedName>
</protein>
<keyword evidence="4 14" id="KW-0344">Guanine-nucleotide releasing factor</keyword>
<dbReference type="Gene3D" id="1.10.20.10">
    <property type="entry name" value="Histone, subunit A"/>
    <property type="match status" value="1"/>
</dbReference>
<dbReference type="PROSITE" id="PS50003">
    <property type="entry name" value="PH_DOMAIN"/>
    <property type="match status" value="1"/>
</dbReference>
<evidence type="ECO:0000256" key="16">
    <source>
        <dbReference type="SAM" id="Phobius"/>
    </source>
</evidence>
<dbReference type="Gene3D" id="1.20.870.10">
    <property type="entry name" value="Son of sevenless (SoS) protein Chain: S domain 1"/>
    <property type="match status" value="1"/>
</dbReference>
<feature type="domain" description="DH" evidence="19">
    <location>
        <begin position="206"/>
        <end position="378"/>
    </location>
</feature>
<dbReference type="InterPro" id="IPR001757">
    <property type="entry name" value="P_typ_ATPase"/>
</dbReference>
<dbReference type="SUPFAM" id="SSF48065">
    <property type="entry name" value="DBL homology domain (DH-domain)"/>
    <property type="match status" value="1"/>
</dbReference>
<comment type="similarity">
    <text evidence="2">Belongs to the cation transport ATPase (P-type) (TC 3.A.3) family. Type V subfamily.</text>
</comment>
<dbReference type="SMART" id="SM00233">
    <property type="entry name" value="PH"/>
    <property type="match status" value="1"/>
</dbReference>
<dbReference type="GO" id="GO:0046982">
    <property type="term" value="F:protein heterodimerization activity"/>
    <property type="evidence" value="ECO:0007669"/>
    <property type="project" value="InterPro"/>
</dbReference>
<dbReference type="PROSITE" id="PS50009">
    <property type="entry name" value="RASGEF_CAT"/>
    <property type="match status" value="1"/>
</dbReference>
<dbReference type="CDD" id="cd00155">
    <property type="entry name" value="RasGEF"/>
    <property type="match status" value="1"/>
</dbReference>
<dbReference type="PROSITE" id="PS50010">
    <property type="entry name" value="DH_2"/>
    <property type="match status" value="1"/>
</dbReference>
<dbReference type="GO" id="GO:0016020">
    <property type="term" value="C:membrane"/>
    <property type="evidence" value="ECO:0007669"/>
    <property type="project" value="UniProtKB-SubCell"/>
</dbReference>
<dbReference type="PROSITE" id="PS00154">
    <property type="entry name" value="ATPASE_E1_E2"/>
    <property type="match status" value="2"/>
</dbReference>
<keyword evidence="7" id="KW-0547">Nucleotide-binding</keyword>
<feature type="region of interest" description="Disordered" evidence="15">
    <location>
        <begin position="1070"/>
        <end position="1089"/>
    </location>
</feature>
<reference evidence="22" key="1">
    <citation type="submission" date="2023-01" db="EMBL/GenBank/DDBJ databases">
        <title>Key to firefly adult light organ development and bioluminescence: homeobox transcription factors regulate luciferase expression and transportation to peroxisome.</title>
        <authorList>
            <person name="Fu X."/>
        </authorList>
    </citation>
    <scope>NUCLEOTIDE SEQUENCE [LARGE SCALE GENOMIC DNA]</scope>
</reference>
<comment type="catalytic activity">
    <reaction evidence="13">
        <text>ATP + H2O = ADP + phosphate + H(+)</text>
        <dbReference type="Rhea" id="RHEA:13065"/>
        <dbReference type="ChEBI" id="CHEBI:15377"/>
        <dbReference type="ChEBI" id="CHEBI:15378"/>
        <dbReference type="ChEBI" id="CHEBI:30616"/>
        <dbReference type="ChEBI" id="CHEBI:43474"/>
        <dbReference type="ChEBI" id="CHEBI:456216"/>
    </reaction>
</comment>
<evidence type="ECO:0000256" key="9">
    <source>
        <dbReference type="ARBA" id="ARBA00022842"/>
    </source>
</evidence>
<gene>
    <name evidence="21" type="ORF">RN001_010406</name>
</gene>
<dbReference type="InterPro" id="IPR000651">
    <property type="entry name" value="Ras-like_Gua-exchang_fac_N"/>
</dbReference>
<dbReference type="FunFam" id="2.70.150.10:FF:000060">
    <property type="entry name" value="Cation-transporting ATPase"/>
    <property type="match status" value="1"/>
</dbReference>
<feature type="domain" description="PH" evidence="17">
    <location>
        <begin position="439"/>
        <end position="545"/>
    </location>
</feature>
<dbReference type="Pfam" id="PF13246">
    <property type="entry name" value="Cation_ATPase"/>
    <property type="match status" value="2"/>
</dbReference>
<evidence type="ECO:0000256" key="11">
    <source>
        <dbReference type="ARBA" id="ARBA00022989"/>
    </source>
</evidence>
<dbReference type="InterPro" id="IPR023214">
    <property type="entry name" value="HAD_sf"/>
</dbReference>
<dbReference type="GO" id="GO:0030527">
    <property type="term" value="F:structural constituent of chromatin"/>
    <property type="evidence" value="ECO:0007669"/>
    <property type="project" value="InterPro"/>
</dbReference>
<dbReference type="PROSITE" id="PS00720">
    <property type="entry name" value="RASGEF"/>
    <property type="match status" value="1"/>
</dbReference>
<keyword evidence="10" id="KW-1278">Translocase</keyword>
<dbReference type="FunFam" id="1.10.20.10:FF:000029">
    <property type="entry name" value="son of sevenless homolog 1 isoform X1"/>
    <property type="match status" value="1"/>
</dbReference>
<dbReference type="NCBIfam" id="TIGR01657">
    <property type="entry name" value="P-ATPase-V"/>
    <property type="match status" value="2"/>
</dbReference>
<name>A0AAN7P0X0_9COLE</name>
<dbReference type="FunFam" id="3.40.50.1000:FF:000045">
    <property type="entry name" value="Cation-transporting ATPase"/>
    <property type="match status" value="1"/>
</dbReference>
<evidence type="ECO:0000256" key="15">
    <source>
        <dbReference type="SAM" id="MobiDB-lite"/>
    </source>
</evidence>
<dbReference type="NCBIfam" id="TIGR01494">
    <property type="entry name" value="ATPase_P-type"/>
    <property type="match status" value="4"/>
</dbReference>
<dbReference type="SMART" id="SM00325">
    <property type="entry name" value="RhoGEF"/>
    <property type="match status" value="1"/>
</dbReference>
<dbReference type="InterPro" id="IPR011993">
    <property type="entry name" value="PH-like_dom_sf"/>
</dbReference>
<dbReference type="Gene3D" id="6.10.250.3060">
    <property type="match status" value="1"/>
</dbReference>
<keyword evidence="8" id="KW-0067">ATP-binding</keyword>
<dbReference type="Gene3D" id="3.40.50.1000">
    <property type="entry name" value="HAD superfamily/HAD-like"/>
    <property type="match status" value="2"/>
</dbReference>
<evidence type="ECO:0000256" key="3">
    <source>
        <dbReference type="ARBA" id="ARBA00022553"/>
    </source>
</evidence>
<dbReference type="GO" id="GO:0005085">
    <property type="term" value="F:guanyl-nucleotide exchange factor activity"/>
    <property type="evidence" value="ECO:0007669"/>
    <property type="project" value="UniProtKB-KW"/>
</dbReference>
<comment type="subcellular location">
    <subcellularLocation>
        <location evidence="1">Membrane</location>
        <topology evidence="1">Multi-pass membrane protein</topology>
    </subcellularLocation>
</comment>
<dbReference type="SUPFAM" id="SSF48366">
    <property type="entry name" value="Ras GEF"/>
    <property type="match status" value="1"/>
</dbReference>
<organism evidence="21 22">
    <name type="scientific">Aquatica leii</name>
    <dbReference type="NCBI Taxonomy" id="1421715"/>
    <lineage>
        <taxon>Eukaryota</taxon>
        <taxon>Metazoa</taxon>
        <taxon>Ecdysozoa</taxon>
        <taxon>Arthropoda</taxon>
        <taxon>Hexapoda</taxon>
        <taxon>Insecta</taxon>
        <taxon>Pterygota</taxon>
        <taxon>Neoptera</taxon>
        <taxon>Endopterygota</taxon>
        <taxon>Coleoptera</taxon>
        <taxon>Polyphaga</taxon>
        <taxon>Elateriformia</taxon>
        <taxon>Elateroidea</taxon>
        <taxon>Lampyridae</taxon>
        <taxon>Luciolinae</taxon>
        <taxon>Aquatica</taxon>
    </lineage>
</organism>
<dbReference type="GO" id="GO:0046872">
    <property type="term" value="F:metal ion binding"/>
    <property type="evidence" value="ECO:0007669"/>
    <property type="project" value="UniProtKB-KW"/>
</dbReference>
<feature type="transmembrane region" description="Helical" evidence="16">
    <location>
        <begin position="2374"/>
        <end position="2393"/>
    </location>
</feature>
<dbReference type="GO" id="GO:0015203">
    <property type="term" value="F:polyamine transmembrane transporter activity"/>
    <property type="evidence" value="ECO:0007669"/>
    <property type="project" value="TreeGrafter"/>
</dbReference>
<feature type="transmembrane region" description="Helical" evidence="16">
    <location>
        <begin position="1606"/>
        <end position="1629"/>
    </location>
</feature>
<dbReference type="SFLD" id="SFLDS00003">
    <property type="entry name" value="Haloacid_Dehalogenase"/>
    <property type="match status" value="2"/>
</dbReference>
<dbReference type="InterPro" id="IPR036412">
    <property type="entry name" value="HAD-like_sf"/>
</dbReference>
<feature type="transmembrane region" description="Helical" evidence="16">
    <location>
        <begin position="2160"/>
        <end position="2179"/>
    </location>
</feature>
<dbReference type="GO" id="GO:0005524">
    <property type="term" value="F:ATP binding"/>
    <property type="evidence" value="ECO:0007669"/>
    <property type="project" value="UniProtKB-KW"/>
</dbReference>
<dbReference type="SUPFAM" id="SSF47113">
    <property type="entry name" value="Histone-fold"/>
    <property type="match status" value="1"/>
</dbReference>
<dbReference type="InterPro" id="IPR002119">
    <property type="entry name" value="Histone_H2A"/>
</dbReference>
<dbReference type="Pfam" id="PF00617">
    <property type="entry name" value="RasGEF"/>
    <property type="match status" value="1"/>
</dbReference>
<evidence type="ECO:0000256" key="12">
    <source>
        <dbReference type="ARBA" id="ARBA00023136"/>
    </source>
</evidence>
<feature type="transmembrane region" description="Helical" evidence="16">
    <location>
        <begin position="2868"/>
        <end position="2895"/>
    </location>
</feature>
<dbReference type="Gene3D" id="3.40.1110.10">
    <property type="entry name" value="Calcium-transporting ATPase, cytoplasmic domain N"/>
    <property type="match status" value="2"/>
</dbReference>
<dbReference type="CDD" id="cd00160">
    <property type="entry name" value="RhoGEF"/>
    <property type="match status" value="1"/>
</dbReference>
<dbReference type="InterPro" id="IPR001895">
    <property type="entry name" value="RASGEF_cat_dom"/>
</dbReference>
<evidence type="ECO:0000313" key="22">
    <source>
        <dbReference type="Proteomes" id="UP001353858"/>
    </source>
</evidence>
<keyword evidence="9" id="KW-0460">Magnesium</keyword>
<dbReference type="SMART" id="SM00414">
    <property type="entry name" value="H2A"/>
    <property type="match status" value="1"/>
</dbReference>
<dbReference type="SMART" id="SM00147">
    <property type="entry name" value="RasGEF"/>
    <property type="match status" value="1"/>
</dbReference>
<evidence type="ECO:0008006" key="23">
    <source>
        <dbReference type="Google" id="ProtNLM"/>
    </source>
</evidence>
<feature type="transmembrane region" description="Helical" evidence="16">
    <location>
        <begin position="2337"/>
        <end position="2354"/>
    </location>
</feature>
<keyword evidence="12 16" id="KW-0472">Membrane</keyword>
<evidence type="ECO:0000256" key="13">
    <source>
        <dbReference type="ARBA" id="ARBA00049360"/>
    </source>
</evidence>
<dbReference type="Proteomes" id="UP001353858">
    <property type="component" value="Unassembled WGS sequence"/>
</dbReference>
<dbReference type="InterPro" id="IPR001849">
    <property type="entry name" value="PH_domain"/>
</dbReference>
<dbReference type="GO" id="GO:0003677">
    <property type="term" value="F:DNA binding"/>
    <property type="evidence" value="ECO:0007669"/>
    <property type="project" value="InterPro"/>
</dbReference>
<dbReference type="Pfam" id="PF00122">
    <property type="entry name" value="E1-E2_ATPase"/>
    <property type="match status" value="2"/>
</dbReference>
<feature type="compositionally biased region" description="Pro residues" evidence="15">
    <location>
        <begin position="1182"/>
        <end position="1194"/>
    </location>
</feature>
<feature type="region of interest" description="Disordered" evidence="15">
    <location>
        <begin position="1123"/>
        <end position="1226"/>
    </location>
</feature>
<dbReference type="CDD" id="cd22915">
    <property type="entry name" value="HFD_SOS1_rpt2"/>
    <property type="match status" value="1"/>
</dbReference>
<dbReference type="FunFam" id="3.40.50.1000:FF:000299">
    <property type="entry name" value="Cation-transporting ATPase"/>
    <property type="match status" value="1"/>
</dbReference>
<dbReference type="GO" id="GO:0007264">
    <property type="term" value="P:small GTPase-mediated signal transduction"/>
    <property type="evidence" value="ECO:0007669"/>
    <property type="project" value="InterPro"/>
</dbReference>
<evidence type="ECO:0000256" key="8">
    <source>
        <dbReference type="ARBA" id="ARBA00022840"/>
    </source>
</evidence>
<dbReference type="CDD" id="cd06224">
    <property type="entry name" value="REM"/>
    <property type="match status" value="1"/>
</dbReference>
<dbReference type="PANTHER" id="PTHR45630">
    <property type="entry name" value="CATION-TRANSPORTING ATPASE-RELATED"/>
    <property type="match status" value="1"/>
</dbReference>
<dbReference type="Pfam" id="PF22697">
    <property type="entry name" value="SOS1_NGEF_PH"/>
    <property type="match status" value="1"/>
</dbReference>
<dbReference type="Gene3D" id="2.30.29.30">
    <property type="entry name" value="Pleckstrin-homology domain (PH domain)/Phosphotyrosine-binding domain (PTB)"/>
    <property type="match status" value="1"/>
</dbReference>
<keyword evidence="11 16" id="KW-1133">Transmembrane helix</keyword>
<keyword evidence="5 16" id="KW-0812">Transmembrane</keyword>
<sequence length="2930" mass="329777">MNTANASDQIYDFESEENSSKWKGVLITALKRVLEQVHPSLDAREDALDYVESLCLRLLAMLCAKPSPHTVQDVEYRVQSTFPTPIDKWALKEAQEALERGKKKSVLPVDKIHNLLQKELLLYKVDSAVSLFLVAVLEYISADILKLAGNYVKHIKHVEITFQDVQISMNADKALMDMFYQDEGGGPSMLVDPPVVPTQAPRTSITYEEVVRELMASERQYLRELHMLIKVFREELIKLNADQKELDAIFSNILDIYELTVTLLGSLEDVMEMAQEQMPYIGSCFEELAEAAEFDVYSKYARDVTSPTCRDTLNHLLSRPQVNSALVTAGHGMPLALKYYLPALLTGPIRHCFSYLEFIKVLRGLSESAEDRETLTQVEGLLTPLQLELGYCVSLQSLQRSVVSYGTRSRRQAALDKIHELQRIVENWDAKDTGQCCNEFIREDILMKVSSGKRLTERRVFLFDGLMILCKPNSRRQSSVHQTHPECRIKERFFIRKVEIVDHPDTEEMKNAFEISPRIQPAVTLCTKNSEEKNTWMADLVMLNTRSMLDRILDSILTNMERKHPLRLPAPELYKFAEPDSKDNIVLEQRENGGVPLIKGATLYKLVERLTYHIYADPKFVRTFLTTYRSFCAPSELLDLLIERFNIPDPSLVYEVDCDTDKMQKNSQREDWKRYRKEYCQPVQFRVLNVLRHWVDHHFYDFERDPSLLEKLHAFLESVTGKSMRKWVDSVLKILQRKTEPELQRHIIFAFDEPPPPIEWHHAVTEDDYGILTLHPVEIARQLTLLEFEIYRTIKPSELVGSVWTKKDKEISSPNLLRMMKHTTIVTRWLEKNIVEAENFEERTAILSRIVEIMTVLQELNNFNAVLAFVSALGSASVHRLKFTFNSLPQNLKKILEEWRTDDHLKRYQEKLRSINPPCVPFLGMYLTNILHLEEGNPDFLPNTQLVNFFKRRKVADITGEIQQYQNQPYCYEVEPKIRSFLENLNPFGDMSDTDISNYLYSKSIVIEPRHCKQVPKFMRKWPGLSLRSPGTKTKSARQVPSTATISQMKLESAKDDSADFSVFAPVQIQGGQNSPTLSPPSPATQSINSFTQGHVRSVSISCPTSTIPNKAISAPLATVKHEPPQKYVPQPGSPGPHSPASPGPLSEFSPRLPSTPPPLPPRRRRDSVEISSPQQVKQAPALPPPDCSPPPLPPRREPGPSPNAHHNSIPSSFPPPTLAGTLPRLNPTHFSQLHIRRQATLHPHLPPRSVSHTNGNNQPPSISPRSMNDANSGQTTPKLPPKPTTIKSAGLTSGTMFQYPSTTTTVLLVDAQELRLVWCKKFCYVWEEDKESFLKLVGLDKGLRCADFYNFDGFSRDEQLLRLATYGYNVIDVPVNTILGLFCNEVLTPFYFFQLFSIVVWFLDHYYYYTIAIILMSVFGITTSIIQTRKNQLSLRRTVHSADKVFVNRGWGFEETSSRDLVPGDVIEIPQNGCVMQCDAVLITGTCIVNESMLTGESVPIPKTPISKTQTLYNIKEDSFHTLFSGTKVIQTRKQNEKVLAIVLRTGFLTTKGELVRSILYPTPTDFKFDQDSYKVIGILTVIALLGATYTVVSKSTRSVELSHIILKALDLITIVIPPALPAAITVGKLYALRRLKKQDIFCINSRVINVSGTVDCMCFDKTGTLTEDGLDMWGVVPVKDKEFLDPVKDACGLPEDSVLLHGMASCQSLTSINGELVGDPLDVKMFDATNWCLEDAGNSRVVYHGCDAIEVLRQFPFSSNLQRMSVIVKSSSDLKVFCKGSPEMISSLSLPETVPDTLSSTLCAFTRKGYRVIALGCKLFENIEDLQKLERDAVERDFSFIGLVVLENRVKAATPGIIKCLKDADIRTIMITGDNMETALSVAKDCGIISPDEVVATVGVDHAYLTFSLDELTKDTQSNEAVVQITPPRHLYAMTGATWSGIRQKFPKRLDEFVRNGVVFARMSGQQKQELVQELKKQGYYTGMCGDGANDCGALKASHVGISLSEEESSVASPFTSKTPDISCVLKIIKEGRAALATCTGIFKFMICYSLTQFTSAIILYGIDDNLTSLQFLFVDICIVLNITFTFGNTKAYEGPLHKDRPLDSLLSLSTVASIIFQLIFVIFFQATAYHLVQTFDWFEPFQFNPDDMYALSSYENYSVYMASLFQYLIIVVLWFIDEYYYYMIALILMSVFGITTSIVQTRKNQLSLHRTVHSADKVFVNRGWKFEEVSSRDLVPGDVIEISQNGCVMQCDAVLVSGICITPISKTQSLYNIKEDSFHTLFSGTKVIQTRQQDEKVLAVVIRTGFLTTKGELIRSILYPTPTDFKFNQDSYKFIGILTVIAVLGATYTIVSKSNTSVGLRHVIVKALDLITMVIPPALPSAITVGKLYALRRLKKQNIFCINSHVINVSGIVDCMCFDKTGTLTEDDLDLSVALPVKDKEFLNPVKDVRDLPEDSVLLHGMASCQSLTSFNGELVGDPLDVKMFDATNWCLEDNGNSRFVYHGCDAIEVLRQFPFSSNLQRMSVIVKSSSDLKVFCKGSPEMIFSLSLPESVPDTVSNTLCAFTKKGYRVIALGCKRFENVQDLETLERDAVERDLSFIGLVVLENRIKALTPCVIKYLKDANIKTIMITGDNMETAISVAKDSGIISPDEVIATVSVDQDYLTFSLSEVIKETQSNETVTQITQPKHIYAMTGTTWCAIKEKFPKQLDEFVRNGAVYARMSGQQKKELVEELKKQGCYTGMCGDGANDCGALKASHVGISLSEEESSVASAFTSQTPDISCVLEIIKEGRAALATCTGIFKFMVCYSLTQFNSVMILYEIDSNLTALQFLFVDIFIVLNIMFTFGNTKAYKGPLHIHRPLDSLLNVTTVASVIFQLIFVIFFQITAYQLVQTFDWFEPYEFNSQDSRMDNPHTGTKSSAWILLQL</sequence>
<evidence type="ECO:0000256" key="6">
    <source>
        <dbReference type="ARBA" id="ARBA00022723"/>
    </source>
</evidence>
<evidence type="ECO:0000256" key="5">
    <source>
        <dbReference type="ARBA" id="ARBA00022692"/>
    </source>
</evidence>
<dbReference type="GO" id="GO:0019829">
    <property type="term" value="F:ATPase-coupled monoatomic cation transmembrane transporter activity"/>
    <property type="evidence" value="ECO:0007669"/>
    <property type="project" value="TreeGrafter"/>
</dbReference>
<dbReference type="SUPFAM" id="SSF81665">
    <property type="entry name" value="Calcium ATPase, transmembrane domain M"/>
    <property type="match status" value="2"/>
</dbReference>
<dbReference type="InterPro" id="IPR006544">
    <property type="entry name" value="P-type_TPase_V"/>
</dbReference>
<dbReference type="GO" id="GO:0000786">
    <property type="term" value="C:nucleosome"/>
    <property type="evidence" value="ECO:0007669"/>
    <property type="project" value="InterPro"/>
</dbReference>
<evidence type="ECO:0000256" key="10">
    <source>
        <dbReference type="ARBA" id="ARBA00022967"/>
    </source>
</evidence>
<dbReference type="GO" id="GO:0016887">
    <property type="term" value="F:ATP hydrolysis activity"/>
    <property type="evidence" value="ECO:0007669"/>
    <property type="project" value="InterPro"/>
</dbReference>
<dbReference type="FunFam" id="1.20.1110.10:FF:000023">
    <property type="entry name" value="Cation-transporting ATPase"/>
    <property type="match status" value="2"/>
</dbReference>
<dbReference type="InterPro" id="IPR000219">
    <property type="entry name" value="DH_dom"/>
</dbReference>
<evidence type="ECO:0000259" key="20">
    <source>
        <dbReference type="PROSITE" id="PS50212"/>
    </source>
</evidence>
<feature type="transmembrane region" description="Helical" evidence="16">
    <location>
        <begin position="2044"/>
        <end position="2065"/>
    </location>
</feature>
<dbReference type="CDD" id="cd01261">
    <property type="entry name" value="PH_SOS"/>
    <property type="match status" value="1"/>
</dbReference>
<dbReference type="SUPFAM" id="SSF56784">
    <property type="entry name" value="HAD-like"/>
    <property type="match status" value="2"/>
</dbReference>
<feature type="region of interest" description="Disordered" evidence="15">
    <location>
        <begin position="1244"/>
        <end position="1288"/>
    </location>
</feature>
<keyword evidence="3" id="KW-0597">Phosphoprotein</keyword>
<dbReference type="GO" id="GO:0140358">
    <property type="term" value="F:P-type transmembrane transporter activity"/>
    <property type="evidence" value="ECO:0007669"/>
    <property type="project" value="InterPro"/>
</dbReference>
<dbReference type="Gene3D" id="1.20.900.10">
    <property type="entry name" value="Dbl homology (DH) domain"/>
    <property type="match status" value="1"/>
</dbReference>
<dbReference type="SMART" id="SM00229">
    <property type="entry name" value="RasGEFN"/>
    <property type="match status" value="1"/>
</dbReference>
<dbReference type="InterPro" id="IPR009072">
    <property type="entry name" value="Histone-fold"/>
</dbReference>
<feature type="compositionally biased region" description="Low complexity" evidence="15">
    <location>
        <begin position="1144"/>
        <end position="1153"/>
    </location>
</feature>
<dbReference type="GO" id="GO:0006874">
    <property type="term" value="P:intracellular calcium ion homeostasis"/>
    <property type="evidence" value="ECO:0007669"/>
    <property type="project" value="TreeGrafter"/>
</dbReference>
<dbReference type="SUPFAM" id="SSF81653">
    <property type="entry name" value="Calcium ATPase, transduction domain A"/>
    <property type="match status" value="2"/>
</dbReference>
<dbReference type="Gene3D" id="1.20.1110.10">
    <property type="entry name" value="Calcium-transporting ATPase, transmembrane domain"/>
    <property type="match status" value="1"/>
</dbReference>
<evidence type="ECO:0000259" key="18">
    <source>
        <dbReference type="PROSITE" id="PS50009"/>
    </source>
</evidence>
<feature type="transmembrane region" description="Helical" evidence="16">
    <location>
        <begin position="2185"/>
        <end position="2203"/>
    </location>
</feature>
<dbReference type="PROSITE" id="PS50212">
    <property type="entry name" value="RASGEF_NTER"/>
    <property type="match status" value="1"/>
</dbReference>
<evidence type="ECO:0000256" key="4">
    <source>
        <dbReference type="ARBA" id="ARBA00022658"/>
    </source>
</evidence>
<dbReference type="Gene3D" id="1.10.840.10">
    <property type="entry name" value="Ras guanine-nucleotide exchange factors catalytic domain"/>
    <property type="match status" value="1"/>
</dbReference>
<dbReference type="CDD" id="cd22914">
    <property type="entry name" value="HFD_SOS1_rpt1"/>
    <property type="match status" value="1"/>
</dbReference>
<evidence type="ECO:0000256" key="1">
    <source>
        <dbReference type="ARBA" id="ARBA00004141"/>
    </source>
</evidence>
<dbReference type="InterPro" id="IPR036964">
    <property type="entry name" value="RASGEF_cat_dom_sf"/>
</dbReference>
<dbReference type="InterPro" id="IPR023578">
    <property type="entry name" value="Ras_GEF_dom_sf"/>
</dbReference>
<evidence type="ECO:0000313" key="21">
    <source>
        <dbReference type="EMBL" id="KAK4877900.1"/>
    </source>
</evidence>
<feature type="transmembrane region" description="Helical" evidence="16">
    <location>
        <begin position="2108"/>
        <end position="2127"/>
    </location>
</feature>
<dbReference type="SUPFAM" id="SSF50729">
    <property type="entry name" value="PH domain-like"/>
    <property type="match status" value="1"/>
</dbReference>